<organism evidence="2 3">
    <name type="scientific">Caldimonas caldifontis</name>
    <dbReference type="NCBI Taxonomy" id="1452508"/>
    <lineage>
        <taxon>Bacteria</taxon>
        <taxon>Pseudomonadati</taxon>
        <taxon>Pseudomonadota</taxon>
        <taxon>Betaproteobacteria</taxon>
        <taxon>Burkholderiales</taxon>
        <taxon>Sphaerotilaceae</taxon>
        <taxon>Caldimonas</taxon>
    </lineage>
</organism>
<accession>A0A2S5SUB3</accession>
<feature type="transmembrane region" description="Helical" evidence="1">
    <location>
        <begin position="70"/>
        <end position="91"/>
    </location>
</feature>
<gene>
    <name evidence="2" type="ORF">C1704_10845</name>
</gene>
<protein>
    <submittedName>
        <fullName evidence="2">DUF58 domain-containing protein</fullName>
    </submittedName>
</protein>
<dbReference type="PANTHER" id="PTHR34351">
    <property type="entry name" value="SLR1927 PROTEIN-RELATED"/>
    <property type="match status" value="1"/>
</dbReference>
<name>A0A2S5SUB3_9BURK</name>
<evidence type="ECO:0000256" key="1">
    <source>
        <dbReference type="SAM" id="Phobius"/>
    </source>
</evidence>
<proteinExistence type="predicted"/>
<sequence length="330" mass="36753">MAAVHARPSPAVGLRQRWQRWWEERLPRSDTLVLTQRNVYILPTRPGAMFALTLLVLLVASINYQLNLGYLLTFLLAGAAVVGMHITHNTLRGLTLSLRAPPPSFAGQAAALEVVLQHDRATWRHGIGLRVRDDTLGRPPAWVWTDVPPAGQTSIHLSFTLPRRGWCDVPTLSAETRFPLGIFRVWSVWRPAARVMAYPRPEEPCPPLPPAQAQPGGAVKGQVREGLETEGVRAYRRGDAPKRVVWKKVAKTDQLVSRDGSASAQLELWLDWHDAGGLDPERRLSRLCAWVLAADRAQVRYGLRLPGVELSPDAGEAHRRACLQHLALWT</sequence>
<dbReference type="PANTHER" id="PTHR34351:SF1">
    <property type="entry name" value="SLR1927 PROTEIN"/>
    <property type="match status" value="1"/>
</dbReference>
<comment type="caution">
    <text evidence="2">The sequence shown here is derived from an EMBL/GenBank/DDBJ whole genome shotgun (WGS) entry which is preliminary data.</text>
</comment>
<keyword evidence="1" id="KW-0812">Transmembrane</keyword>
<keyword evidence="3" id="KW-1185">Reference proteome</keyword>
<dbReference type="EMBL" id="PSNX01000009">
    <property type="protein sequence ID" value="PPE66157.1"/>
    <property type="molecule type" value="Genomic_DNA"/>
</dbReference>
<dbReference type="RefSeq" id="WP_104302753.1">
    <property type="nucleotide sequence ID" value="NZ_PSNX01000009.1"/>
</dbReference>
<reference evidence="2 3" key="1">
    <citation type="submission" date="2018-02" db="EMBL/GenBank/DDBJ databases">
        <title>Reclassifiation of [Polyangium] brachysporum DSM 7029 as Guopingzhaonella breviflexa gen. nov., sp. nov., a member of the family Comamonadaceae.</title>
        <authorList>
            <person name="Tang B."/>
        </authorList>
    </citation>
    <scope>NUCLEOTIDE SEQUENCE [LARGE SCALE GENOMIC DNA]</scope>
    <source>
        <strain evidence="2 3">BCRC 80649</strain>
    </source>
</reference>
<evidence type="ECO:0000313" key="3">
    <source>
        <dbReference type="Proteomes" id="UP000238605"/>
    </source>
</evidence>
<dbReference type="AlphaFoldDB" id="A0A2S5SUB3"/>
<dbReference type="OrthoDB" id="5298497at2"/>
<dbReference type="Proteomes" id="UP000238605">
    <property type="component" value="Unassembled WGS sequence"/>
</dbReference>
<feature type="transmembrane region" description="Helical" evidence="1">
    <location>
        <begin position="47"/>
        <end position="64"/>
    </location>
</feature>
<keyword evidence="1" id="KW-0472">Membrane</keyword>
<keyword evidence="1" id="KW-1133">Transmembrane helix</keyword>
<evidence type="ECO:0000313" key="2">
    <source>
        <dbReference type="EMBL" id="PPE66157.1"/>
    </source>
</evidence>